<evidence type="ECO:0000256" key="2">
    <source>
        <dbReference type="SAM" id="MobiDB-lite"/>
    </source>
</evidence>
<dbReference type="PANTHER" id="PTHR35841:SF1">
    <property type="entry name" value="PHOSPHONATES-BINDING PERIPLASMIC PROTEIN"/>
    <property type="match status" value="1"/>
</dbReference>
<sequence>MTQDSNSEDSSRRRFLVGAGVVGATALAGCTGDDESDGSSDVSEDDFPDFDPTNPEYPQLGSTLIEHDFELGTTEFLEEMETQDEPRYGNAPPEPPEDESEWIDPDTLVFSYGAGETGQQAYEGTLDPIVENIEEETGKDVQFEILNSYAAQVEAMNAERLHIAAFFPGNTPHGVNLAEAIPLAMPVGEDGTFGYKLWVITQADNDEINSVEDLAGKDVAHTSETSGSGNQAPRAMFEQDFGVVPDEDYEVTYSGGHEQSILAVDNGDYEAGPVASTNFREVAEAGQIDAADIKVVWSSNPFPSGPFSIRYNLAPDIREGIEAAFFDYDYTGTEMAEEIHGGTFTEVDYATHWDVILTSHEHLGIDYGDDIEDE</sequence>
<proteinExistence type="predicted"/>
<name>A0A8J8PYI3_9EURY</name>
<dbReference type="InterPro" id="IPR005770">
    <property type="entry name" value="PhnD"/>
</dbReference>
<dbReference type="OrthoDB" id="252027at2157"/>
<dbReference type="PANTHER" id="PTHR35841">
    <property type="entry name" value="PHOSPHONATES-BINDING PERIPLASMIC PROTEIN"/>
    <property type="match status" value="1"/>
</dbReference>
<dbReference type="GO" id="GO:0055085">
    <property type="term" value="P:transmembrane transport"/>
    <property type="evidence" value="ECO:0007669"/>
    <property type="project" value="InterPro"/>
</dbReference>
<dbReference type="AlphaFoldDB" id="A0A8J8PYI3"/>
<dbReference type="Gene3D" id="3.40.190.10">
    <property type="entry name" value="Periplasmic binding protein-like II"/>
    <property type="match status" value="2"/>
</dbReference>
<accession>A0A8J8PYI3</accession>
<feature type="compositionally biased region" description="Acidic residues" evidence="2">
    <location>
        <begin position="32"/>
        <end position="49"/>
    </location>
</feature>
<evidence type="ECO:0000313" key="3">
    <source>
        <dbReference type="EMBL" id="TYL36151.1"/>
    </source>
</evidence>
<keyword evidence="4" id="KW-1185">Reference proteome</keyword>
<dbReference type="EMBL" id="PHNJ01000022">
    <property type="protein sequence ID" value="TYL36151.1"/>
    <property type="molecule type" value="Genomic_DNA"/>
</dbReference>
<evidence type="ECO:0000313" key="4">
    <source>
        <dbReference type="Proteomes" id="UP000766904"/>
    </source>
</evidence>
<evidence type="ECO:0000256" key="1">
    <source>
        <dbReference type="ARBA" id="ARBA00022729"/>
    </source>
</evidence>
<protein>
    <submittedName>
        <fullName evidence="3">Phosphate/phosphite/phosphonate ABC transporter substrate-binding protein</fullName>
    </submittedName>
</protein>
<dbReference type="PROSITE" id="PS51318">
    <property type="entry name" value="TAT"/>
    <property type="match status" value="1"/>
</dbReference>
<dbReference type="RefSeq" id="WP_148860561.1">
    <property type="nucleotide sequence ID" value="NZ_PHNJ01000022.1"/>
</dbReference>
<dbReference type="Pfam" id="PF12974">
    <property type="entry name" value="Phosphonate-bd"/>
    <property type="match status" value="1"/>
</dbReference>
<dbReference type="GO" id="GO:0043190">
    <property type="term" value="C:ATP-binding cassette (ABC) transporter complex"/>
    <property type="evidence" value="ECO:0007669"/>
    <property type="project" value="InterPro"/>
</dbReference>
<dbReference type="SUPFAM" id="SSF53850">
    <property type="entry name" value="Periplasmic binding protein-like II"/>
    <property type="match status" value="1"/>
</dbReference>
<dbReference type="NCBIfam" id="TIGR01098">
    <property type="entry name" value="3A0109s03R"/>
    <property type="match status" value="1"/>
</dbReference>
<reference evidence="3" key="1">
    <citation type="submission" date="2017-11" db="EMBL/GenBank/DDBJ databases">
        <authorList>
            <person name="Kajale S.C."/>
            <person name="Sharma A."/>
        </authorList>
    </citation>
    <scope>NUCLEOTIDE SEQUENCE</scope>
    <source>
        <strain evidence="3">LS1_42</strain>
    </source>
</reference>
<feature type="region of interest" description="Disordered" evidence="2">
    <location>
        <begin position="80"/>
        <end position="102"/>
    </location>
</feature>
<organism evidence="3 4">
    <name type="scientific">Natronococcus pandeyae</name>
    <dbReference type="NCBI Taxonomy" id="2055836"/>
    <lineage>
        <taxon>Archaea</taxon>
        <taxon>Methanobacteriati</taxon>
        <taxon>Methanobacteriota</taxon>
        <taxon>Stenosarchaea group</taxon>
        <taxon>Halobacteria</taxon>
        <taxon>Halobacteriales</taxon>
        <taxon>Natrialbaceae</taxon>
        <taxon>Natronococcus</taxon>
    </lineage>
</organism>
<dbReference type="Proteomes" id="UP000766904">
    <property type="component" value="Unassembled WGS sequence"/>
</dbReference>
<comment type="caution">
    <text evidence="3">The sequence shown here is derived from an EMBL/GenBank/DDBJ whole genome shotgun (WGS) entry which is preliminary data.</text>
</comment>
<feature type="region of interest" description="Disordered" evidence="2">
    <location>
        <begin position="27"/>
        <end position="61"/>
    </location>
</feature>
<keyword evidence="1" id="KW-0732">Signal</keyword>
<dbReference type="InterPro" id="IPR006311">
    <property type="entry name" value="TAT_signal"/>
</dbReference>
<gene>
    <name evidence="3" type="ORF">CV102_24240</name>
</gene>